<dbReference type="EMBL" id="JAMKPW020000007">
    <property type="protein sequence ID" value="KAK8216745.1"/>
    <property type="molecule type" value="Genomic_DNA"/>
</dbReference>
<comment type="caution">
    <text evidence="1">The sequence shown here is derived from an EMBL/GenBank/DDBJ whole genome shotgun (WGS) entry which is preliminary data.</text>
</comment>
<organism evidence="1 2">
    <name type="scientific">Zalaria obscura</name>
    <dbReference type="NCBI Taxonomy" id="2024903"/>
    <lineage>
        <taxon>Eukaryota</taxon>
        <taxon>Fungi</taxon>
        <taxon>Dikarya</taxon>
        <taxon>Ascomycota</taxon>
        <taxon>Pezizomycotina</taxon>
        <taxon>Dothideomycetes</taxon>
        <taxon>Dothideomycetidae</taxon>
        <taxon>Dothideales</taxon>
        <taxon>Zalariaceae</taxon>
        <taxon>Zalaria</taxon>
    </lineage>
</organism>
<protein>
    <submittedName>
        <fullName evidence="1">Uncharacterized protein</fullName>
    </submittedName>
</protein>
<evidence type="ECO:0000313" key="2">
    <source>
        <dbReference type="Proteomes" id="UP001320706"/>
    </source>
</evidence>
<dbReference type="Proteomes" id="UP001320706">
    <property type="component" value="Unassembled WGS sequence"/>
</dbReference>
<accession>A0ACC3SJ57</accession>
<sequence length="348" mass="39524">MAASSPKAVGLCLFLFLASALLTLTFRSPHSSRHWPNYRSKNKHSDLQQASQVAFATFLGGNTNTDVRTIKMEEDEDTNDEDDGYFLATRVLAYQLLHSPVTGTNSSIPLLVFVTPNVSARKVARLRSDGATVIEVEQVGTGQREDSATTRGRDNLSKLQMWAHTQYKKICYISPNVLITKRLDGIFWDEGTISQSTLANQGEIKQEEAALPRTYSFSAHAEFWGYDHPYPPRVEGTTFNSHFFVFVPDKAVQRYYSGLLGRFDGEEADKDLLNYAHRREGNMPWKPLWYGWNIEWPTERDWRSGAASFTAKFWDGDSGHDPTLKAMWRETRAEMMGYHMGRDAAKED</sequence>
<proteinExistence type="predicted"/>
<keyword evidence="2" id="KW-1185">Reference proteome</keyword>
<reference evidence="1" key="1">
    <citation type="submission" date="2024-02" db="EMBL/GenBank/DDBJ databases">
        <title>Metagenome Assembled Genome of Zalaria obscura JY119.</title>
        <authorList>
            <person name="Vighnesh L."/>
            <person name="Jagadeeshwari U."/>
            <person name="Venkata Ramana C."/>
            <person name="Sasikala C."/>
        </authorList>
    </citation>
    <scope>NUCLEOTIDE SEQUENCE</scope>
    <source>
        <strain evidence="1">JY119</strain>
    </source>
</reference>
<gene>
    <name evidence="1" type="ORF">M8818_001708</name>
</gene>
<name>A0ACC3SJ57_9PEZI</name>
<evidence type="ECO:0000313" key="1">
    <source>
        <dbReference type="EMBL" id="KAK8216745.1"/>
    </source>
</evidence>